<dbReference type="AlphaFoldDB" id="A0A6A6Y657"/>
<proteinExistence type="predicted"/>
<keyword evidence="3" id="KW-1185">Reference proteome</keyword>
<protein>
    <recommendedName>
        <fullName evidence="5">NHL repeat-containing protein</fullName>
    </recommendedName>
</protein>
<reference evidence="2 4" key="1">
    <citation type="journal article" date="2020" name="Stud. Mycol.">
        <title>101 Dothideomycetes genomes: a test case for predicting lifestyles and emergence of pathogens.</title>
        <authorList>
            <person name="Haridas S."/>
            <person name="Albert R."/>
            <person name="Binder M."/>
            <person name="Bloem J."/>
            <person name="Labutti K."/>
            <person name="Salamov A."/>
            <person name="Andreopoulos B."/>
            <person name="Baker S."/>
            <person name="Barry K."/>
            <person name="Bills G."/>
            <person name="Bluhm B."/>
            <person name="Cannon C."/>
            <person name="Castanera R."/>
            <person name="Culley D."/>
            <person name="Daum C."/>
            <person name="Ezra D."/>
            <person name="Gonzalez J."/>
            <person name="Henrissat B."/>
            <person name="Kuo A."/>
            <person name="Liang C."/>
            <person name="Lipzen A."/>
            <person name="Lutzoni F."/>
            <person name="Magnuson J."/>
            <person name="Mondo S."/>
            <person name="Nolan M."/>
            <person name="Ohm R."/>
            <person name="Pangilinan J."/>
            <person name="Park H.-J."/>
            <person name="Ramirez L."/>
            <person name="Alfaro M."/>
            <person name="Sun H."/>
            <person name="Tritt A."/>
            <person name="Yoshinaga Y."/>
            <person name="Zwiers L.-H."/>
            <person name="Turgeon B."/>
            <person name="Goodwin S."/>
            <person name="Spatafora J."/>
            <person name="Crous P."/>
            <person name="Grigoriev I."/>
        </authorList>
    </citation>
    <scope>NUCLEOTIDE SEQUENCE</scope>
    <source>
        <strain evidence="2 4">CBS 304.34</strain>
    </source>
</reference>
<organism evidence="2">
    <name type="scientific">Mytilinidion resinicola</name>
    <dbReference type="NCBI Taxonomy" id="574789"/>
    <lineage>
        <taxon>Eukaryota</taxon>
        <taxon>Fungi</taxon>
        <taxon>Dikarya</taxon>
        <taxon>Ascomycota</taxon>
        <taxon>Pezizomycotina</taxon>
        <taxon>Dothideomycetes</taxon>
        <taxon>Pleosporomycetidae</taxon>
        <taxon>Mytilinidiales</taxon>
        <taxon>Mytilinidiaceae</taxon>
        <taxon>Mytilinidion</taxon>
    </lineage>
</organism>
<keyword evidence="1" id="KW-0732">Signal</keyword>
<reference evidence="4" key="2">
    <citation type="submission" date="2020-04" db="EMBL/GenBank/DDBJ databases">
        <authorList>
            <consortium name="NCBI Genome Project"/>
        </authorList>
    </citation>
    <scope>NUCLEOTIDE SEQUENCE</scope>
    <source>
        <strain evidence="4">CBS 304.34</strain>
    </source>
</reference>
<evidence type="ECO:0000313" key="3">
    <source>
        <dbReference type="Proteomes" id="UP000504636"/>
    </source>
</evidence>
<name>A0A6A6Y657_9PEZI</name>
<dbReference type="Proteomes" id="UP000504636">
    <property type="component" value="Unplaced"/>
</dbReference>
<evidence type="ECO:0000313" key="2">
    <source>
        <dbReference type="EMBL" id="KAF2803685.1"/>
    </source>
</evidence>
<evidence type="ECO:0000313" key="4">
    <source>
        <dbReference type="RefSeq" id="XP_033570649.1"/>
    </source>
</evidence>
<dbReference type="InterPro" id="IPR011042">
    <property type="entry name" value="6-blade_b-propeller_TolB-like"/>
</dbReference>
<dbReference type="SUPFAM" id="SSF63829">
    <property type="entry name" value="Calcium-dependent phosphotriesterase"/>
    <property type="match status" value="1"/>
</dbReference>
<dbReference type="EMBL" id="MU003716">
    <property type="protein sequence ID" value="KAF2803685.1"/>
    <property type="molecule type" value="Genomic_DNA"/>
</dbReference>
<dbReference type="OrthoDB" id="9977941at2759"/>
<gene>
    <name evidence="2 4" type="ORF">BDZ99DRAFT_526168</name>
</gene>
<dbReference type="PANTHER" id="PTHR42060">
    <property type="entry name" value="NHL REPEAT-CONTAINING PROTEIN-RELATED"/>
    <property type="match status" value="1"/>
</dbReference>
<evidence type="ECO:0000256" key="1">
    <source>
        <dbReference type="SAM" id="SignalP"/>
    </source>
</evidence>
<feature type="chain" id="PRO_5044628887" description="NHL repeat-containing protein" evidence="1">
    <location>
        <begin position="19"/>
        <end position="337"/>
    </location>
</feature>
<dbReference type="PANTHER" id="PTHR42060:SF1">
    <property type="entry name" value="NHL REPEAT-CONTAINING PROTEIN"/>
    <property type="match status" value="1"/>
</dbReference>
<reference evidence="4" key="3">
    <citation type="submission" date="2025-04" db="UniProtKB">
        <authorList>
            <consortium name="RefSeq"/>
        </authorList>
    </citation>
    <scope>IDENTIFICATION</scope>
    <source>
        <strain evidence="4">CBS 304.34</strain>
    </source>
</reference>
<feature type="signal peptide" evidence="1">
    <location>
        <begin position="1"/>
        <end position="18"/>
    </location>
</feature>
<evidence type="ECO:0008006" key="5">
    <source>
        <dbReference type="Google" id="ProtNLM"/>
    </source>
</evidence>
<accession>A0A6A6Y657</accession>
<dbReference type="InterPro" id="IPR052998">
    <property type="entry name" value="Hetero-Diels-Alderase-like"/>
</dbReference>
<sequence length="337" mass="35542">MKLFCALIGALCISGAHSLPVSGSPDPLNPNIQTLHQFPKGAWVENLAVRQNGALLVTRLDVPELWQIDPVFDPINSTPLHPSGNARLIYRFPGATGLMGIAGVNANSSDHDRYAVTAVNFSLMTFTAIPSSSSVWLVDLTSEKNDVHVEKIADIPEAGVLSDITNLDILGNMLISDSTAGCIWKLNVNTKEYGRFLCDDTMKPLPAAGLPVGLNGMKTLTNVAIDRASGATRSVFNQLAAKLTVDNFAVDYAGNIWAAGNPTNTVTVIGKDNKVVWTIGSKNSSALAGITALAWRSRTDGPLYGTTCGGVIAPVNGTFTEGGKVVAIQIWGLAGVN</sequence>
<dbReference type="Gene3D" id="2.120.10.30">
    <property type="entry name" value="TolB, C-terminal domain"/>
    <property type="match status" value="1"/>
</dbReference>
<dbReference type="GeneID" id="54467002"/>
<dbReference type="RefSeq" id="XP_033570649.1">
    <property type="nucleotide sequence ID" value="XM_033726109.1"/>
</dbReference>